<dbReference type="Proteomes" id="UP000318833">
    <property type="component" value="Unassembled WGS sequence"/>
</dbReference>
<dbReference type="OrthoDB" id="1495672at2"/>
<keyword evidence="4" id="KW-1185">Reference proteome</keyword>
<evidence type="ECO:0000256" key="1">
    <source>
        <dbReference type="SAM" id="Phobius"/>
    </source>
</evidence>
<comment type="caution">
    <text evidence="3">The sequence shown here is derived from an EMBL/GenBank/DDBJ whole genome shotgun (WGS) entry which is preliminary data.</text>
</comment>
<evidence type="ECO:0000313" key="3">
    <source>
        <dbReference type="EMBL" id="TSE10494.1"/>
    </source>
</evidence>
<feature type="domain" description="2TM" evidence="2">
    <location>
        <begin position="18"/>
        <end position="106"/>
    </location>
</feature>
<reference evidence="3 4" key="1">
    <citation type="submission" date="2019-07" db="EMBL/GenBank/DDBJ databases">
        <title>The draft genome sequence of Aquimarina algiphila M91.</title>
        <authorList>
            <person name="Meng X."/>
        </authorList>
    </citation>
    <scope>NUCLEOTIDE SEQUENCE [LARGE SCALE GENOMIC DNA]</scope>
    <source>
        <strain evidence="3 4">M91</strain>
    </source>
</reference>
<dbReference type="InterPro" id="IPR025698">
    <property type="entry name" value="2TM_dom"/>
</dbReference>
<dbReference type="AlphaFoldDB" id="A0A554VPS8"/>
<organism evidence="3 4">
    <name type="scientific">Aquimarina algiphila</name>
    <dbReference type="NCBI Taxonomy" id="2047982"/>
    <lineage>
        <taxon>Bacteria</taxon>
        <taxon>Pseudomonadati</taxon>
        <taxon>Bacteroidota</taxon>
        <taxon>Flavobacteriia</taxon>
        <taxon>Flavobacteriales</taxon>
        <taxon>Flavobacteriaceae</taxon>
        <taxon>Aquimarina</taxon>
    </lineage>
</organism>
<gene>
    <name evidence="3" type="ORF">FOF46_04140</name>
</gene>
<evidence type="ECO:0000313" key="4">
    <source>
        <dbReference type="Proteomes" id="UP000318833"/>
    </source>
</evidence>
<feature type="transmembrane region" description="Helical" evidence="1">
    <location>
        <begin position="30"/>
        <end position="51"/>
    </location>
</feature>
<keyword evidence="1" id="KW-0812">Transmembrane</keyword>
<keyword evidence="1" id="KW-0472">Membrane</keyword>
<sequence>MNLKVNIMTNNKEQNAYKKAKKRLDEERGFYMHVIIYVVMNIAITIFQYALDGNKDWLIWVITLRPLLWGIGLLCHGLWTFRRNIKWFKNTIYSKQWEERKIMEIMKDDDFKF</sequence>
<dbReference type="EMBL" id="VLNR01000006">
    <property type="protein sequence ID" value="TSE10494.1"/>
    <property type="molecule type" value="Genomic_DNA"/>
</dbReference>
<protein>
    <submittedName>
        <fullName evidence="3">2TM domain-containing protein</fullName>
    </submittedName>
</protein>
<proteinExistence type="predicted"/>
<name>A0A554VPS8_9FLAO</name>
<accession>A0A554VPS8</accession>
<keyword evidence="1" id="KW-1133">Transmembrane helix</keyword>
<dbReference type="Pfam" id="PF13239">
    <property type="entry name" value="2TM"/>
    <property type="match status" value="1"/>
</dbReference>
<evidence type="ECO:0000259" key="2">
    <source>
        <dbReference type="Pfam" id="PF13239"/>
    </source>
</evidence>
<feature type="transmembrane region" description="Helical" evidence="1">
    <location>
        <begin position="57"/>
        <end position="79"/>
    </location>
</feature>